<feature type="short sequence motif" description="GXSXG" evidence="2">
    <location>
        <begin position="41"/>
        <end position="45"/>
    </location>
</feature>
<dbReference type="InterPro" id="IPR002641">
    <property type="entry name" value="PNPLA_dom"/>
</dbReference>
<evidence type="ECO:0000256" key="1">
    <source>
        <dbReference type="ARBA" id="ARBA00023098"/>
    </source>
</evidence>
<dbReference type="GO" id="GO:0016787">
    <property type="term" value="F:hydrolase activity"/>
    <property type="evidence" value="ECO:0007669"/>
    <property type="project" value="UniProtKB-UniRule"/>
</dbReference>
<evidence type="ECO:0000313" key="5">
    <source>
        <dbReference type="EMBL" id="GHO97679.1"/>
    </source>
</evidence>
<feature type="region of interest" description="Disordered" evidence="3">
    <location>
        <begin position="317"/>
        <end position="342"/>
    </location>
</feature>
<organism evidence="5 6">
    <name type="scientific">Reticulibacter mediterranei</name>
    <dbReference type="NCBI Taxonomy" id="2778369"/>
    <lineage>
        <taxon>Bacteria</taxon>
        <taxon>Bacillati</taxon>
        <taxon>Chloroflexota</taxon>
        <taxon>Ktedonobacteria</taxon>
        <taxon>Ktedonobacterales</taxon>
        <taxon>Reticulibacteraceae</taxon>
        <taxon>Reticulibacter</taxon>
    </lineage>
</organism>
<feature type="short sequence motif" description="DGA/G" evidence="2">
    <location>
        <begin position="194"/>
        <end position="196"/>
    </location>
</feature>
<dbReference type="PANTHER" id="PTHR46394:SF1">
    <property type="entry name" value="PNPLA DOMAIN-CONTAINING PROTEIN"/>
    <property type="match status" value="1"/>
</dbReference>
<evidence type="ECO:0000256" key="2">
    <source>
        <dbReference type="PROSITE-ProRule" id="PRU01161"/>
    </source>
</evidence>
<proteinExistence type="predicted"/>
<feature type="compositionally biased region" description="Basic and acidic residues" evidence="3">
    <location>
        <begin position="323"/>
        <end position="342"/>
    </location>
</feature>
<dbReference type="InterPro" id="IPR016035">
    <property type="entry name" value="Acyl_Trfase/lysoPLipase"/>
</dbReference>
<feature type="active site" description="Proton acceptor" evidence="2">
    <location>
        <position position="194"/>
    </location>
</feature>
<evidence type="ECO:0000259" key="4">
    <source>
        <dbReference type="PROSITE" id="PS51635"/>
    </source>
</evidence>
<keyword evidence="1 2" id="KW-0443">Lipid metabolism</keyword>
<dbReference type="Proteomes" id="UP000597444">
    <property type="component" value="Unassembled WGS sequence"/>
</dbReference>
<dbReference type="PANTHER" id="PTHR46394">
    <property type="entry name" value="ANNEXIN"/>
    <property type="match status" value="1"/>
</dbReference>
<keyword evidence="2" id="KW-0378">Hydrolase</keyword>
<feature type="active site" description="Nucleophile" evidence="2">
    <location>
        <position position="43"/>
    </location>
</feature>
<feature type="short sequence motif" description="GXGXXG" evidence="2">
    <location>
        <begin position="14"/>
        <end position="19"/>
    </location>
</feature>
<dbReference type="GO" id="GO:0016042">
    <property type="term" value="P:lipid catabolic process"/>
    <property type="evidence" value="ECO:0007669"/>
    <property type="project" value="UniProtKB-UniRule"/>
</dbReference>
<protein>
    <submittedName>
        <fullName evidence="5">Phospholipase</fullName>
    </submittedName>
</protein>
<dbReference type="AlphaFoldDB" id="A0A8J3ILA1"/>
<evidence type="ECO:0000313" key="6">
    <source>
        <dbReference type="Proteomes" id="UP000597444"/>
    </source>
</evidence>
<keyword evidence="6" id="KW-1185">Reference proteome</keyword>
<dbReference type="InterPro" id="IPR052580">
    <property type="entry name" value="Lipid_Hydrolase"/>
</dbReference>
<dbReference type="Gene3D" id="3.40.1090.10">
    <property type="entry name" value="Cytosolic phospholipase A2 catalytic domain"/>
    <property type="match status" value="2"/>
</dbReference>
<dbReference type="Pfam" id="PF01734">
    <property type="entry name" value="Patatin"/>
    <property type="match status" value="1"/>
</dbReference>
<dbReference type="CDD" id="cd07207">
    <property type="entry name" value="Pat_ExoU_VipD_like"/>
    <property type="match status" value="1"/>
</dbReference>
<accession>A0A8J3ILA1</accession>
<reference evidence="5" key="1">
    <citation type="submission" date="2020-10" db="EMBL/GenBank/DDBJ databases">
        <title>Taxonomic study of unclassified bacteria belonging to the class Ktedonobacteria.</title>
        <authorList>
            <person name="Yabe S."/>
            <person name="Wang C.M."/>
            <person name="Zheng Y."/>
            <person name="Sakai Y."/>
            <person name="Cavaletti L."/>
            <person name="Monciardini P."/>
            <person name="Donadio S."/>
        </authorList>
    </citation>
    <scope>NUCLEOTIDE SEQUENCE</scope>
    <source>
        <strain evidence="5">ID150040</strain>
    </source>
</reference>
<dbReference type="RefSeq" id="WP_220208459.1">
    <property type="nucleotide sequence ID" value="NZ_BNJK01000002.1"/>
</dbReference>
<name>A0A8J3ILA1_9CHLR</name>
<evidence type="ECO:0000256" key="3">
    <source>
        <dbReference type="SAM" id="MobiDB-lite"/>
    </source>
</evidence>
<dbReference type="SUPFAM" id="SSF52151">
    <property type="entry name" value="FabD/lysophospholipase-like"/>
    <property type="match status" value="1"/>
</dbReference>
<gene>
    <name evidence="5" type="ORF">KSF_077270</name>
</gene>
<comment type="caution">
    <text evidence="5">The sequence shown here is derived from an EMBL/GenBank/DDBJ whole genome shotgun (WGS) entry which is preliminary data.</text>
</comment>
<keyword evidence="2" id="KW-0442">Lipid degradation</keyword>
<dbReference type="EMBL" id="BNJK01000002">
    <property type="protein sequence ID" value="GHO97679.1"/>
    <property type="molecule type" value="Genomic_DNA"/>
</dbReference>
<sequence length="342" mass="38448">MKHKPLKVDGVFEGGGVKGIGLVGAVSVIEEAGYEFVNLAGTSAGAIVATLLAAGYTAAELKQIINSLDFASFQDLSPLGRITGLGPIFNLLFRKGLYEGDILLNLMRKLLAEKHIHTFRDLLLPEFANEDRYRFRVRLIASDISRGRMLVLPQDIKDYGMVPEDLEVALAIRMSMSYPFFFIPVELKKCYIVDGGMLSNFPVELFDSPGVPEWPTFGFKLVMSDQASPEQFVRHPITGPFSQLAAMFYTAMEAHDAYYLANAKFVRTIPIDSLMIQSTDFNLSEQQKEDLYQSGRKAAQDFLATWDFEAYKKAYRNGQPVPTRRELVQEAARRRPRQKELP</sequence>
<feature type="domain" description="PNPLA" evidence="4">
    <location>
        <begin position="10"/>
        <end position="207"/>
    </location>
</feature>
<dbReference type="PROSITE" id="PS51635">
    <property type="entry name" value="PNPLA"/>
    <property type="match status" value="1"/>
</dbReference>